<dbReference type="Gene3D" id="2.120.10.30">
    <property type="entry name" value="TolB, C-terminal domain"/>
    <property type="match status" value="1"/>
</dbReference>
<dbReference type="NCBIfam" id="TIGR04183">
    <property type="entry name" value="Por_Secre_tail"/>
    <property type="match status" value="1"/>
</dbReference>
<organism evidence="4 5">
    <name type="scientific">Flavobacterium agri</name>
    <dbReference type="NCBI Taxonomy" id="2743471"/>
    <lineage>
        <taxon>Bacteria</taxon>
        <taxon>Pseudomonadati</taxon>
        <taxon>Bacteroidota</taxon>
        <taxon>Flavobacteriia</taxon>
        <taxon>Flavobacteriales</taxon>
        <taxon>Flavobacteriaceae</taxon>
        <taxon>Flavobacterium</taxon>
    </lineage>
</organism>
<dbReference type="EMBL" id="JACBJI010000001">
    <property type="protein sequence ID" value="NYA69544.1"/>
    <property type="molecule type" value="Genomic_DNA"/>
</dbReference>
<reference evidence="4 5" key="1">
    <citation type="submission" date="2020-07" db="EMBL/GenBank/DDBJ databases">
        <authorList>
            <person name="Sun Q."/>
        </authorList>
    </citation>
    <scope>NUCLEOTIDE SEQUENCE [LARGE SCALE GENOMIC DNA]</scope>
    <source>
        <strain evidence="4 5">MAH-1</strain>
    </source>
</reference>
<protein>
    <submittedName>
        <fullName evidence="4">T9SS type A sorting domain-containing protein</fullName>
    </submittedName>
</protein>
<evidence type="ECO:0000256" key="2">
    <source>
        <dbReference type="SAM" id="SignalP"/>
    </source>
</evidence>
<accession>A0A7Y9C4P4</accession>
<feature type="chain" id="PRO_5030966415" evidence="2">
    <location>
        <begin position="20"/>
        <end position="517"/>
    </location>
</feature>
<dbReference type="Pfam" id="PF18962">
    <property type="entry name" value="Por_Secre_tail"/>
    <property type="match status" value="1"/>
</dbReference>
<evidence type="ECO:0000313" key="4">
    <source>
        <dbReference type="EMBL" id="NYA69544.1"/>
    </source>
</evidence>
<dbReference type="AlphaFoldDB" id="A0A7Y9C4P4"/>
<name>A0A7Y9C4P4_9FLAO</name>
<dbReference type="InterPro" id="IPR052918">
    <property type="entry name" value="Motility_Chemotaxis_Reg"/>
</dbReference>
<evidence type="ECO:0000259" key="3">
    <source>
        <dbReference type="Pfam" id="PF18962"/>
    </source>
</evidence>
<dbReference type="InterPro" id="IPR011042">
    <property type="entry name" value="6-blade_b-propeller_TolB-like"/>
</dbReference>
<comment type="caution">
    <text evidence="4">The sequence shown here is derived from an EMBL/GenBank/DDBJ whole genome shotgun (WGS) entry which is preliminary data.</text>
</comment>
<sequence length="517" mass="56257">MKKLLLLSGFVLSAMCAAAQPAFEWLRTPPITMTLNADYIGYNSACDASGNVFYAGFESNQTPYGSEILGSLFVKKYDAQGNELYSKTFAGQGNIYSMVSDSQGNLILAIGYQGSIIINNLGFLTTAQGIQPMLVKLNAEGNMIWHFVPQIEDSFIEQFRTVTVDASDNIYIGYGDYSNSYVTKFTPSGNFVSTITQTQVKTVTSLSVDNEGNIYTAGSCAEPQANFNGADAPINLTYNVYVAKYNASGVFQWVRYVEDVTCPFPLVKARTPNEVYFSSALFDAFSFGNISSEGPGAGGEDFFISKLNSIGTFQWIREVPGSGQASLGNRNTLELDAIGNVYFSGKTRGNINWNANQSTQVDGFHSDALVLKYNPQGDVLMAKTIEGSAENRFDAVSVSPLGDIFLAGLSYGAVDLDGILHDEGDNRFTFLTKISAESLNTPQYETQSFVLYPNPANDYIRLSGNFSDNNATLLNALGQKIKTVTLSPDAEIPVSDLSQGVYFLKAQGLPTRQFFKL</sequence>
<feature type="domain" description="Secretion system C-terminal sorting" evidence="3">
    <location>
        <begin position="451"/>
        <end position="507"/>
    </location>
</feature>
<feature type="signal peptide" evidence="2">
    <location>
        <begin position="1"/>
        <end position="19"/>
    </location>
</feature>
<evidence type="ECO:0000256" key="1">
    <source>
        <dbReference type="ARBA" id="ARBA00022729"/>
    </source>
</evidence>
<gene>
    <name evidence="4" type="ORF">HZF10_01330</name>
</gene>
<dbReference type="PANTHER" id="PTHR35580">
    <property type="entry name" value="CELL SURFACE GLYCOPROTEIN (S-LAYER PROTEIN)-LIKE PROTEIN"/>
    <property type="match status" value="1"/>
</dbReference>
<proteinExistence type="predicted"/>
<dbReference type="SUPFAM" id="SSF101898">
    <property type="entry name" value="NHL repeat"/>
    <property type="match status" value="1"/>
</dbReference>
<dbReference type="PANTHER" id="PTHR35580:SF1">
    <property type="entry name" value="PHYTASE-LIKE DOMAIN-CONTAINING PROTEIN"/>
    <property type="match status" value="1"/>
</dbReference>
<keyword evidence="1 2" id="KW-0732">Signal</keyword>
<dbReference type="RefSeq" id="WP_176004367.1">
    <property type="nucleotide sequence ID" value="NZ_JABWMI010000002.1"/>
</dbReference>
<dbReference type="InterPro" id="IPR026444">
    <property type="entry name" value="Secre_tail"/>
</dbReference>
<keyword evidence="5" id="KW-1185">Reference proteome</keyword>
<dbReference type="Proteomes" id="UP000535020">
    <property type="component" value="Unassembled WGS sequence"/>
</dbReference>
<evidence type="ECO:0000313" key="5">
    <source>
        <dbReference type="Proteomes" id="UP000535020"/>
    </source>
</evidence>